<dbReference type="PANTHER" id="PTHR37984">
    <property type="entry name" value="PROTEIN CBG26694"/>
    <property type="match status" value="1"/>
</dbReference>
<dbReference type="Proteomes" id="UP000287166">
    <property type="component" value="Unassembled WGS sequence"/>
</dbReference>
<dbReference type="CDD" id="cd01647">
    <property type="entry name" value="RT_LTR"/>
    <property type="match status" value="1"/>
</dbReference>
<dbReference type="Pfam" id="PF17917">
    <property type="entry name" value="RT_RNaseH"/>
    <property type="match status" value="1"/>
</dbReference>
<evidence type="ECO:0000313" key="9">
    <source>
        <dbReference type="Proteomes" id="UP000287166"/>
    </source>
</evidence>
<dbReference type="SUPFAM" id="SSF56672">
    <property type="entry name" value="DNA/RNA polymerases"/>
    <property type="match status" value="1"/>
</dbReference>
<keyword evidence="3" id="KW-0540">Nuclease</keyword>
<keyword evidence="2" id="KW-0548">Nucleotidyltransferase</keyword>
<keyword evidence="4" id="KW-0255">Endonuclease</keyword>
<dbReference type="Pfam" id="PF00078">
    <property type="entry name" value="RVT_1"/>
    <property type="match status" value="1"/>
</dbReference>
<comment type="caution">
    <text evidence="8">The sequence shown here is derived from an EMBL/GenBank/DDBJ whole genome shotgun (WGS) entry which is preliminary data.</text>
</comment>
<evidence type="ECO:0000259" key="7">
    <source>
        <dbReference type="PROSITE" id="PS50878"/>
    </source>
</evidence>
<name>A0A401GYT6_9APHY</name>
<dbReference type="AlphaFoldDB" id="A0A401GYT6"/>
<keyword evidence="5" id="KW-0378">Hydrolase</keyword>
<dbReference type="PANTHER" id="PTHR37984:SF5">
    <property type="entry name" value="PROTEIN NYNRIN-LIKE"/>
    <property type="match status" value="1"/>
</dbReference>
<evidence type="ECO:0000256" key="3">
    <source>
        <dbReference type="ARBA" id="ARBA00022722"/>
    </source>
</evidence>
<evidence type="ECO:0000256" key="1">
    <source>
        <dbReference type="ARBA" id="ARBA00022679"/>
    </source>
</evidence>
<dbReference type="InParanoid" id="A0A401GYT6"/>
<dbReference type="GO" id="GO:0004519">
    <property type="term" value="F:endonuclease activity"/>
    <property type="evidence" value="ECO:0007669"/>
    <property type="project" value="UniProtKB-KW"/>
</dbReference>
<dbReference type="PROSITE" id="PS50878">
    <property type="entry name" value="RT_POL"/>
    <property type="match status" value="1"/>
</dbReference>
<evidence type="ECO:0000313" key="8">
    <source>
        <dbReference type="EMBL" id="GBE87328.1"/>
    </source>
</evidence>
<dbReference type="EMBL" id="BFAD01000011">
    <property type="protein sequence ID" value="GBE87328.1"/>
    <property type="molecule type" value="Genomic_DNA"/>
</dbReference>
<evidence type="ECO:0000256" key="5">
    <source>
        <dbReference type="ARBA" id="ARBA00022801"/>
    </source>
</evidence>
<organism evidence="8 9">
    <name type="scientific">Sparassis crispa</name>
    <dbReference type="NCBI Taxonomy" id="139825"/>
    <lineage>
        <taxon>Eukaryota</taxon>
        <taxon>Fungi</taxon>
        <taxon>Dikarya</taxon>
        <taxon>Basidiomycota</taxon>
        <taxon>Agaricomycotina</taxon>
        <taxon>Agaricomycetes</taxon>
        <taxon>Polyporales</taxon>
        <taxon>Sparassidaceae</taxon>
        <taxon>Sparassis</taxon>
    </lineage>
</organism>
<evidence type="ECO:0000256" key="4">
    <source>
        <dbReference type="ARBA" id="ARBA00022759"/>
    </source>
</evidence>
<dbReference type="GeneID" id="38784245"/>
<reference evidence="8 9" key="1">
    <citation type="journal article" date="2018" name="Sci. Rep.">
        <title>Genome sequence of the cauliflower mushroom Sparassis crispa (Hanabiratake) and its association with beneficial usage.</title>
        <authorList>
            <person name="Kiyama R."/>
            <person name="Furutani Y."/>
            <person name="Kawaguchi K."/>
            <person name="Nakanishi T."/>
        </authorList>
    </citation>
    <scope>NUCLEOTIDE SEQUENCE [LARGE SCALE GENOMIC DNA]</scope>
</reference>
<dbReference type="STRING" id="139825.A0A401GYT6"/>
<feature type="domain" description="Reverse transcriptase" evidence="7">
    <location>
        <begin position="1"/>
        <end position="177"/>
    </location>
</feature>
<keyword evidence="6" id="KW-0695">RNA-directed DNA polymerase</keyword>
<dbReference type="InterPro" id="IPR043128">
    <property type="entry name" value="Rev_trsase/Diguanyl_cyclase"/>
</dbReference>
<dbReference type="OrthoDB" id="3232518at2759"/>
<dbReference type="RefSeq" id="XP_027618241.1">
    <property type="nucleotide sequence ID" value="XM_027762440.1"/>
</dbReference>
<sequence>MCPSSSPYSSPCFLIPKADPTALSHWVNDYRILNANTIPDVHPLPSIQEILSDCGRGKIWGKLDMTNSFFQTRVHPDDVLYTAVVTPFGLYKWTVMPQGCRNAPATHQCRMFTALRPYIGLICHVYLDDIIIWSNSLDEHHCNVKTILSVLCSHHLYFSRKKTDLFCLELCFLGHHISHAGVEADDSKVDKILSWPVPSSASDVRSFLGLIKYISNFLPALSQFTCILNTLTTKEAEHNFHWSSTHQDAFTAIKSLVVSRERLMVIDHQNMGDNKIFVCSDASDWCTGAIPSFGPTLESACPVAFDSMQLKGPELNYPVHEKELLTIVHALKKWHVNLIGVPFSVYTDHHTLKNFTFQKNLSWHQARWQEFLTQYNFNIVYLHSEDNTVADSHSRLPPPLAPLAPELTPIHPATIASLPLFWCAARGLSSIQVPPLIPPCDIFTHVATTHLCVATDPDWLTRIRTGYREDKWCSHLLRDLAHTVTKLLSEERADDFHLYLYRSYDNDITVPRLTM</sequence>
<keyword evidence="1" id="KW-0808">Transferase</keyword>
<protein>
    <submittedName>
        <fullName evidence="8">Transposon Tf2-12 polyprotein</fullName>
    </submittedName>
</protein>
<dbReference type="Gene3D" id="3.30.70.270">
    <property type="match status" value="2"/>
</dbReference>
<dbReference type="InterPro" id="IPR050951">
    <property type="entry name" value="Retrovirus_Pol_polyprotein"/>
</dbReference>
<accession>A0A401GYT6</accession>
<keyword evidence="9" id="KW-1185">Reference proteome</keyword>
<evidence type="ECO:0000256" key="2">
    <source>
        <dbReference type="ARBA" id="ARBA00022695"/>
    </source>
</evidence>
<dbReference type="CDD" id="cd09274">
    <property type="entry name" value="RNase_HI_RT_Ty3"/>
    <property type="match status" value="1"/>
</dbReference>
<dbReference type="GO" id="GO:0016787">
    <property type="term" value="F:hydrolase activity"/>
    <property type="evidence" value="ECO:0007669"/>
    <property type="project" value="UniProtKB-KW"/>
</dbReference>
<proteinExistence type="predicted"/>
<dbReference type="InterPro" id="IPR043502">
    <property type="entry name" value="DNA/RNA_pol_sf"/>
</dbReference>
<evidence type="ECO:0000256" key="6">
    <source>
        <dbReference type="ARBA" id="ARBA00022918"/>
    </source>
</evidence>
<dbReference type="InterPro" id="IPR041373">
    <property type="entry name" value="RT_RNaseH"/>
</dbReference>
<dbReference type="Gene3D" id="3.10.10.10">
    <property type="entry name" value="HIV Type 1 Reverse Transcriptase, subunit A, domain 1"/>
    <property type="match status" value="1"/>
</dbReference>
<gene>
    <name evidence="8" type="ORF">SCP_1100030</name>
</gene>
<dbReference type="InterPro" id="IPR000477">
    <property type="entry name" value="RT_dom"/>
</dbReference>
<dbReference type="GO" id="GO:0003964">
    <property type="term" value="F:RNA-directed DNA polymerase activity"/>
    <property type="evidence" value="ECO:0007669"/>
    <property type="project" value="UniProtKB-KW"/>
</dbReference>